<dbReference type="SUPFAM" id="SSF53335">
    <property type="entry name" value="S-adenosyl-L-methionine-dependent methyltransferases"/>
    <property type="match status" value="1"/>
</dbReference>
<dbReference type="EMBL" id="DRWN01000047">
    <property type="protein sequence ID" value="HHK68629.1"/>
    <property type="molecule type" value="Genomic_DNA"/>
</dbReference>
<dbReference type="Gene3D" id="3.40.50.150">
    <property type="entry name" value="Vaccinia Virus protein VP39"/>
    <property type="match status" value="1"/>
</dbReference>
<accession>A0A7C5Q4J0</accession>
<feature type="domain" description="Methyltransferase" evidence="1">
    <location>
        <begin position="30"/>
        <end position="144"/>
    </location>
</feature>
<keyword evidence="2" id="KW-0808">Transferase</keyword>
<dbReference type="InterPro" id="IPR025714">
    <property type="entry name" value="Methyltranfer_dom"/>
</dbReference>
<gene>
    <name evidence="2" type="ORF">ENM11_05700</name>
</gene>
<dbReference type="GO" id="GO:0008168">
    <property type="term" value="F:methyltransferase activity"/>
    <property type="evidence" value="ECO:0007669"/>
    <property type="project" value="UniProtKB-KW"/>
</dbReference>
<proteinExistence type="predicted"/>
<reference evidence="2" key="1">
    <citation type="journal article" date="2020" name="mSystems">
        <title>Genome- and Community-Level Interaction Insights into Carbon Utilization and Element Cycling Functions of Hydrothermarchaeota in Hydrothermal Sediment.</title>
        <authorList>
            <person name="Zhou Z."/>
            <person name="Liu Y."/>
            <person name="Xu W."/>
            <person name="Pan J."/>
            <person name="Luo Z.H."/>
            <person name="Li M."/>
        </authorList>
    </citation>
    <scope>NUCLEOTIDE SEQUENCE [LARGE SCALE GENOMIC DNA]</scope>
    <source>
        <strain evidence="2">SpSt-1056</strain>
    </source>
</reference>
<keyword evidence="2" id="KW-0489">Methyltransferase</keyword>
<dbReference type="GO" id="GO:0032259">
    <property type="term" value="P:methylation"/>
    <property type="evidence" value="ECO:0007669"/>
    <property type="project" value="UniProtKB-KW"/>
</dbReference>
<dbReference type="Pfam" id="PF13847">
    <property type="entry name" value="Methyltransf_31"/>
    <property type="match status" value="1"/>
</dbReference>
<dbReference type="InterPro" id="IPR029063">
    <property type="entry name" value="SAM-dependent_MTases_sf"/>
</dbReference>
<sequence length="182" mass="20449">MTKLERIAVGSRLRRLFQNPYKLLASIELSSGHVFLDIGCGRGFLSLPAASVVGEHGVVYAVDVKDDYLREVERRAALLGMENIVTVKTRAEDLNGVPIQSVDRAVFMLSLHHLEDIRLAFHQVRRRLKDDGLLMVFDTVASRFFGHGTNPMEVINLLKQASFKPVFLKEGIMFWQAIARAA</sequence>
<dbReference type="AlphaFoldDB" id="A0A7C5Q4J0"/>
<comment type="caution">
    <text evidence="2">The sequence shown here is derived from an EMBL/GenBank/DDBJ whole genome shotgun (WGS) entry which is preliminary data.</text>
</comment>
<evidence type="ECO:0000313" key="2">
    <source>
        <dbReference type="EMBL" id="HHK68629.1"/>
    </source>
</evidence>
<name>A0A7C5Q4J0_CALS0</name>
<protein>
    <submittedName>
        <fullName evidence="2">Class I SAM-dependent methyltransferase</fullName>
    </submittedName>
</protein>
<evidence type="ECO:0000259" key="1">
    <source>
        <dbReference type="Pfam" id="PF13847"/>
    </source>
</evidence>
<dbReference type="CDD" id="cd02440">
    <property type="entry name" value="AdoMet_MTases"/>
    <property type="match status" value="1"/>
</dbReference>
<organism evidence="2">
    <name type="scientific">Caldiarchaeum subterraneum</name>
    <dbReference type="NCBI Taxonomy" id="311458"/>
    <lineage>
        <taxon>Archaea</taxon>
        <taxon>Nitrososphaerota</taxon>
        <taxon>Candidatus Caldarchaeales</taxon>
        <taxon>Candidatus Caldarchaeaceae</taxon>
        <taxon>Candidatus Caldarchaeum</taxon>
    </lineage>
</organism>